<dbReference type="EMBL" id="BMQQ01000009">
    <property type="protein sequence ID" value="GGT32955.1"/>
    <property type="molecule type" value="Genomic_DNA"/>
</dbReference>
<reference evidence="3" key="2">
    <citation type="submission" date="2020-09" db="EMBL/GenBank/DDBJ databases">
        <authorList>
            <person name="Sun Q."/>
            <person name="Ohkuma M."/>
        </authorList>
    </citation>
    <scope>NUCLEOTIDE SEQUENCE</scope>
    <source>
        <strain evidence="3">JCM 3172</strain>
    </source>
</reference>
<protein>
    <recommendedName>
        <fullName evidence="2">vWA-MoxR associated protein C-terminal domain-containing protein</fullName>
    </recommendedName>
</protein>
<evidence type="ECO:0000256" key="1">
    <source>
        <dbReference type="SAM" id="MobiDB-lite"/>
    </source>
</evidence>
<gene>
    <name evidence="3" type="ORF">GCM10014713_28070</name>
</gene>
<organism evidence="3 4">
    <name type="scientific">Streptomyces purpureus</name>
    <dbReference type="NCBI Taxonomy" id="1951"/>
    <lineage>
        <taxon>Bacteria</taxon>
        <taxon>Bacillati</taxon>
        <taxon>Actinomycetota</taxon>
        <taxon>Actinomycetes</taxon>
        <taxon>Kitasatosporales</taxon>
        <taxon>Streptomycetaceae</taxon>
        <taxon>Streptomyces</taxon>
    </lineage>
</organism>
<dbReference type="InterPro" id="IPR045450">
    <property type="entry name" value="VMAP_C"/>
</dbReference>
<dbReference type="Proteomes" id="UP000619486">
    <property type="component" value="Unassembled WGS sequence"/>
</dbReference>
<sequence length="249" mass="26491">MPFARAREQALLALAGVLAGADAARPAGDPVPLEVALPGSLFGAAVAEWEMREDHRPSSPRSVVGADRPVVLRDIERRLAPVVGDEGAADPWARRWQGLLSAPRLTPVRLAEPHAPLGRQQLSALPDGTVPVLCRDVSAGTGGDAVQRAAGLGFPVALWRADGHGEPHPDPAAGHCEEFHDGVAGLLSAVGPDPAVLSLPRRVWRLRAGEPRAAWTRGLVLFYDDPRHPLPRAAEKPLQQPGRRDRNAS</sequence>
<comment type="caution">
    <text evidence="3">The sequence shown here is derived from an EMBL/GenBank/DDBJ whole genome shotgun (WGS) entry which is preliminary data.</text>
</comment>
<dbReference type="Pfam" id="PF20028">
    <property type="entry name" value="VMAP-C"/>
    <property type="match status" value="1"/>
</dbReference>
<reference evidence="3" key="1">
    <citation type="journal article" date="2014" name="Int. J. Syst. Evol. Microbiol.">
        <title>Complete genome sequence of Corynebacterium casei LMG S-19264T (=DSM 44701T), isolated from a smear-ripened cheese.</title>
        <authorList>
            <consortium name="US DOE Joint Genome Institute (JGI-PGF)"/>
            <person name="Walter F."/>
            <person name="Albersmeier A."/>
            <person name="Kalinowski J."/>
            <person name="Ruckert C."/>
        </authorList>
    </citation>
    <scope>NUCLEOTIDE SEQUENCE</scope>
    <source>
        <strain evidence="3">JCM 3172</strain>
    </source>
</reference>
<accession>A0A918LPF9</accession>
<feature type="domain" description="vWA-MoxR associated protein C-terminal" evidence="2">
    <location>
        <begin position="8"/>
        <end position="226"/>
    </location>
</feature>
<evidence type="ECO:0000259" key="2">
    <source>
        <dbReference type="Pfam" id="PF20028"/>
    </source>
</evidence>
<proteinExistence type="predicted"/>
<feature type="region of interest" description="Disordered" evidence="1">
    <location>
        <begin position="226"/>
        <end position="249"/>
    </location>
</feature>
<evidence type="ECO:0000313" key="3">
    <source>
        <dbReference type="EMBL" id="GGT32955.1"/>
    </source>
</evidence>
<evidence type="ECO:0000313" key="4">
    <source>
        <dbReference type="Proteomes" id="UP000619486"/>
    </source>
</evidence>
<keyword evidence="4" id="KW-1185">Reference proteome</keyword>
<dbReference type="AlphaFoldDB" id="A0A918LPF9"/>
<name>A0A918LPF9_9ACTN</name>